<dbReference type="PANTHER" id="PTHR44324">
    <property type="entry name" value="WD40 REPEAT DOMAIN 95"/>
    <property type="match status" value="1"/>
</dbReference>
<sequence>MDEKIAAWSVTCVSIARALKLDFEVAAPRKQGGAAMDVMMVLSTDDVKRLQAKFVRPLKLDEFVYIMMKCLHEHIVDELTFVMSVIELYETIDVNGDGELEWDEFAGYIVDAGIAKAEEAISAQALAKLYSPLVFKGSAINTIQPVVANHSYIEQIIVLQGRQALAYFEHAMDVVHVYLFDVHRDAEPRFASAIRLHTAYQAHQILHIEDIPTRSALAISSVLTTGCITLWDVARLYNPIPLHRIEMAVGQERLAWVPTHQLLIATTTQSTYTNKQTTYVAAFDIATLNRVPLDVPTKHVMCVCVLKRSTRSALALGSLDGTITIHDVAKKSHAEPAVVLDAHEKGVKALVYSVKFHYLASIGHYSFAEETTMEVLIWHLDELDAGHLDQTLCGHHAALCAITAVDTESHLVSSDESGTFRVWATTNWSCLQVFHTTHVNVLRTQLVWPATAQTDALLLGAGKTIEFHDYTLAREREDFVFLDFNATFHVVVGVTYRRLILWDVVSGNVKKTYDLPMKCHGEQKSVTAVCLDDRERKLIVGDDSGHLLVVNLINGNVMKELDPHDQAITSLVYVASAKCVISTAMDSTLHVCDENSAQGYYVPYAGAPLSVLLRSLRFVKPQPSRRQTIAAVPSLPNVEIDLTSSVASNAWGLFATVTTVTGAENHIHVWDFHTAALVGTCIAPDPTIEIHCVAFLDTFRGLVAGLSSGDVFVWSLQSPFRCVFHLQQPSKAAITTILVGSRQTEEAPGMFIFAGDEGGRISRWTLSHQTCISVGLEDTSAEFPADQDASPEQETSRHTHSNIAWDALAKSVRSAKLGNATTPPEAVTSDLCWHLDGAISRLAKVECTATVWSLLTSITTGKIFAWSVDGEAQGTLDYFATRRHPVHEPWRVPVDATRRQQRQAEQAKALLRHVRTVDATRKPNQVKTDNQAQRAPRSTSARPSSINTPRTSSRYDTLAQLAAKKAKEREDATLTDAPLDVVLHEIGKLSQVTHGQPGVMRKKRTIKTVEGILEKSASMPTLHSQHNDDHTKQVANAAKHAGRRPDKQKLWMLPPLVDMRQETNVQPRTKGPTASTSQSVLSYHMKLAHAWQQ</sequence>
<accession>A0A6G0X8R8</accession>
<evidence type="ECO:0000256" key="2">
    <source>
        <dbReference type="SAM" id="MobiDB-lite"/>
    </source>
</evidence>
<gene>
    <name evidence="4" type="ORF">Ae201684_007458</name>
</gene>
<evidence type="ECO:0000256" key="1">
    <source>
        <dbReference type="ARBA" id="ARBA00022737"/>
    </source>
</evidence>
<dbReference type="EMBL" id="VJMJ01000089">
    <property type="protein sequence ID" value="KAF0736441.1"/>
    <property type="molecule type" value="Genomic_DNA"/>
</dbReference>
<proteinExistence type="predicted"/>
<dbReference type="InterPro" id="IPR001680">
    <property type="entry name" value="WD40_rpt"/>
</dbReference>
<dbReference type="SMART" id="SM00320">
    <property type="entry name" value="WD40"/>
    <property type="match status" value="6"/>
</dbReference>
<feature type="domain" description="EF-hand" evidence="3">
    <location>
        <begin position="80"/>
        <end position="115"/>
    </location>
</feature>
<dbReference type="GO" id="GO:0005509">
    <property type="term" value="F:calcium ion binding"/>
    <property type="evidence" value="ECO:0007669"/>
    <property type="project" value="InterPro"/>
</dbReference>
<evidence type="ECO:0000259" key="3">
    <source>
        <dbReference type="PROSITE" id="PS50222"/>
    </source>
</evidence>
<reference evidence="4 5" key="1">
    <citation type="submission" date="2019-07" db="EMBL/GenBank/DDBJ databases">
        <title>Genomics analysis of Aphanomyces spp. identifies a new class of oomycete effector associated with host adaptation.</title>
        <authorList>
            <person name="Gaulin E."/>
        </authorList>
    </citation>
    <scope>NUCLEOTIDE SEQUENCE [LARGE SCALE GENOMIC DNA]</scope>
    <source>
        <strain evidence="4 5">ATCC 201684</strain>
    </source>
</reference>
<comment type="caution">
    <text evidence="4">The sequence shown here is derived from an EMBL/GenBank/DDBJ whole genome shotgun (WGS) entry which is preliminary data.</text>
</comment>
<protein>
    <recommendedName>
        <fullName evidence="3">EF-hand domain-containing protein</fullName>
    </recommendedName>
</protein>
<dbReference type="VEuPathDB" id="FungiDB:AeMF1_000929"/>
<dbReference type="InterPro" id="IPR018247">
    <property type="entry name" value="EF_Hand_1_Ca_BS"/>
</dbReference>
<keyword evidence="1" id="KW-0677">Repeat</keyword>
<evidence type="ECO:0000313" key="5">
    <source>
        <dbReference type="Proteomes" id="UP000481153"/>
    </source>
</evidence>
<dbReference type="AlphaFoldDB" id="A0A6G0X8R8"/>
<dbReference type="InterPro" id="IPR051242">
    <property type="entry name" value="WD-EF-hand_domain"/>
</dbReference>
<dbReference type="Proteomes" id="UP000481153">
    <property type="component" value="Unassembled WGS sequence"/>
</dbReference>
<dbReference type="PANTHER" id="PTHR44324:SF4">
    <property type="entry name" value="WD40 REPEAT DOMAIN 95"/>
    <property type="match status" value="1"/>
</dbReference>
<feature type="compositionally biased region" description="Low complexity" evidence="2">
    <location>
        <begin position="931"/>
        <end position="945"/>
    </location>
</feature>
<dbReference type="PROSITE" id="PS50222">
    <property type="entry name" value="EF_HAND_2"/>
    <property type="match status" value="1"/>
</dbReference>
<dbReference type="SUPFAM" id="SSF50978">
    <property type="entry name" value="WD40 repeat-like"/>
    <property type="match status" value="2"/>
</dbReference>
<dbReference type="InterPro" id="IPR036322">
    <property type="entry name" value="WD40_repeat_dom_sf"/>
</dbReference>
<feature type="region of interest" description="Disordered" evidence="2">
    <location>
        <begin position="916"/>
        <end position="954"/>
    </location>
</feature>
<dbReference type="PROSITE" id="PS00018">
    <property type="entry name" value="EF_HAND_1"/>
    <property type="match status" value="1"/>
</dbReference>
<organism evidence="4 5">
    <name type="scientific">Aphanomyces euteiches</name>
    <dbReference type="NCBI Taxonomy" id="100861"/>
    <lineage>
        <taxon>Eukaryota</taxon>
        <taxon>Sar</taxon>
        <taxon>Stramenopiles</taxon>
        <taxon>Oomycota</taxon>
        <taxon>Saprolegniomycetes</taxon>
        <taxon>Saprolegniales</taxon>
        <taxon>Verrucalvaceae</taxon>
        <taxon>Aphanomyces</taxon>
    </lineage>
</organism>
<keyword evidence="5" id="KW-1185">Reference proteome</keyword>
<dbReference type="InterPro" id="IPR002048">
    <property type="entry name" value="EF_hand_dom"/>
</dbReference>
<name>A0A6G0X8R8_9STRA</name>
<dbReference type="InterPro" id="IPR015943">
    <property type="entry name" value="WD40/YVTN_repeat-like_dom_sf"/>
</dbReference>
<evidence type="ECO:0000313" key="4">
    <source>
        <dbReference type="EMBL" id="KAF0736441.1"/>
    </source>
</evidence>
<dbReference type="Gene3D" id="2.130.10.10">
    <property type="entry name" value="YVTN repeat-like/Quinoprotein amine dehydrogenase"/>
    <property type="match status" value="2"/>
</dbReference>